<feature type="region of interest" description="Disordered" evidence="1">
    <location>
        <begin position="135"/>
        <end position="181"/>
    </location>
</feature>
<evidence type="ECO:0000313" key="4">
    <source>
        <dbReference type="Proteomes" id="UP000241769"/>
    </source>
</evidence>
<comment type="caution">
    <text evidence="3">The sequence shown here is derived from an EMBL/GenBank/DDBJ whole genome shotgun (WGS) entry which is preliminary data.</text>
</comment>
<dbReference type="PROSITE" id="PS50172">
    <property type="entry name" value="BRCT"/>
    <property type="match status" value="1"/>
</dbReference>
<reference evidence="3 4" key="1">
    <citation type="journal article" date="2018" name="Genome Biol. Evol.">
        <title>Multiple Roots of Fruiting Body Formation in Amoebozoa.</title>
        <authorList>
            <person name="Hillmann F."/>
            <person name="Forbes G."/>
            <person name="Novohradska S."/>
            <person name="Ferling I."/>
            <person name="Riege K."/>
            <person name="Groth M."/>
            <person name="Westermann M."/>
            <person name="Marz M."/>
            <person name="Spaller T."/>
            <person name="Winckler T."/>
            <person name="Schaap P."/>
            <person name="Glockner G."/>
        </authorList>
    </citation>
    <scope>NUCLEOTIDE SEQUENCE [LARGE SCALE GENOMIC DNA]</scope>
    <source>
        <strain evidence="3 4">Jena</strain>
    </source>
</reference>
<gene>
    <name evidence="3" type="ORF">PROFUN_13435</name>
</gene>
<sequence>MKGRVRDRRGVALQRTVFYLGGNFDGREEQLQKTVLDNGGQVTHVLLGEQCPLHVLHEVKKRNIQVVQENFLSIAVYEEKVVRPWFSAADKQEWDMDVSQLFGNVTLSDGPNASVLRNKPYVSLMGESSYDATASQIEDVPSVVEDERDEPNTSGDSQNTNSDKSESESTGENPPEDEGFMGKILQAKRLIIRAKEIEPEDAHASLILYQKALEHVPDSSKLRNKVEELQKSVDQPKRTALPKKPRVAEQETRKPISFKNIQRVKAPPVYNDVDFASPVKLPPPKGNLTGSVFLIQGKFQLFSRRLIRDLIYIEGGEVVRKLGPRVTHVLYEGDCQDETFKKAEEMAIHIVDEHFIAAMITKEL</sequence>
<dbReference type="InterPro" id="IPR036420">
    <property type="entry name" value="BRCT_dom_sf"/>
</dbReference>
<dbReference type="Pfam" id="PF00533">
    <property type="entry name" value="BRCT"/>
    <property type="match status" value="1"/>
</dbReference>
<keyword evidence="4" id="KW-1185">Reference proteome</keyword>
<dbReference type="EMBL" id="MDYQ01000210">
    <property type="protein sequence ID" value="PRP78696.1"/>
    <property type="molecule type" value="Genomic_DNA"/>
</dbReference>
<dbReference type="Gene3D" id="3.40.50.10190">
    <property type="entry name" value="BRCT domain"/>
    <property type="match status" value="1"/>
</dbReference>
<feature type="region of interest" description="Disordered" evidence="1">
    <location>
        <begin position="230"/>
        <end position="251"/>
    </location>
</feature>
<evidence type="ECO:0000313" key="3">
    <source>
        <dbReference type="EMBL" id="PRP78696.1"/>
    </source>
</evidence>
<dbReference type="AlphaFoldDB" id="A0A2P6N432"/>
<dbReference type="SUPFAM" id="SSF52113">
    <property type="entry name" value="BRCT domain"/>
    <property type="match status" value="1"/>
</dbReference>
<evidence type="ECO:0000259" key="2">
    <source>
        <dbReference type="PROSITE" id="PS50172"/>
    </source>
</evidence>
<organism evidence="3 4">
    <name type="scientific">Planoprotostelium fungivorum</name>
    <dbReference type="NCBI Taxonomy" id="1890364"/>
    <lineage>
        <taxon>Eukaryota</taxon>
        <taxon>Amoebozoa</taxon>
        <taxon>Evosea</taxon>
        <taxon>Variosea</taxon>
        <taxon>Cavosteliida</taxon>
        <taxon>Cavosteliaceae</taxon>
        <taxon>Planoprotostelium</taxon>
    </lineage>
</organism>
<dbReference type="CDD" id="cd00027">
    <property type="entry name" value="BRCT"/>
    <property type="match status" value="1"/>
</dbReference>
<proteinExistence type="predicted"/>
<name>A0A2P6N432_9EUKA</name>
<dbReference type="InterPro" id="IPR001357">
    <property type="entry name" value="BRCT_dom"/>
</dbReference>
<feature type="compositionally biased region" description="Polar residues" evidence="1">
    <location>
        <begin position="152"/>
        <end position="172"/>
    </location>
</feature>
<protein>
    <recommendedName>
        <fullName evidence="2">BRCT domain-containing protein</fullName>
    </recommendedName>
</protein>
<dbReference type="InParanoid" id="A0A2P6N432"/>
<accession>A0A2P6N432</accession>
<feature type="domain" description="BRCT" evidence="2">
    <location>
        <begin position="283"/>
        <end position="364"/>
    </location>
</feature>
<dbReference type="SMART" id="SM00292">
    <property type="entry name" value="BRCT"/>
    <property type="match status" value="1"/>
</dbReference>
<evidence type="ECO:0000256" key="1">
    <source>
        <dbReference type="SAM" id="MobiDB-lite"/>
    </source>
</evidence>
<dbReference type="Proteomes" id="UP000241769">
    <property type="component" value="Unassembled WGS sequence"/>
</dbReference>